<dbReference type="CDD" id="cd03130">
    <property type="entry name" value="GATase1_CobB"/>
    <property type="match status" value="1"/>
</dbReference>
<comment type="caution">
    <text evidence="10">The sequence shown here is derived from an EMBL/GenBank/DDBJ whole genome shotgun (WGS) entry which is preliminary data.</text>
</comment>
<dbReference type="NCBIfam" id="TIGR00379">
    <property type="entry name" value="cobB"/>
    <property type="match status" value="1"/>
</dbReference>
<comment type="similarity">
    <text evidence="7">Belongs to the CobB/CbiA family.</text>
</comment>
<dbReference type="NCBIfam" id="NF002204">
    <property type="entry name" value="PRK01077.1"/>
    <property type="match status" value="1"/>
</dbReference>
<evidence type="ECO:0000256" key="6">
    <source>
        <dbReference type="ARBA" id="ARBA00022962"/>
    </source>
</evidence>
<dbReference type="GO" id="GO:0009236">
    <property type="term" value="P:cobalamin biosynthetic process"/>
    <property type="evidence" value="ECO:0007669"/>
    <property type="project" value="UniProtKB-UniRule"/>
</dbReference>
<evidence type="ECO:0000256" key="7">
    <source>
        <dbReference type="HAMAP-Rule" id="MF_00027"/>
    </source>
</evidence>
<evidence type="ECO:0000256" key="3">
    <source>
        <dbReference type="ARBA" id="ARBA00022741"/>
    </source>
</evidence>
<dbReference type="InterPro" id="IPR011698">
    <property type="entry name" value="GATase_3"/>
</dbReference>
<keyword evidence="4 7" id="KW-0067">ATP-binding</keyword>
<dbReference type="UniPathway" id="UPA00148">
    <property type="reaction ID" value="UER00231"/>
</dbReference>
<dbReference type="PANTHER" id="PTHR43873">
    <property type="entry name" value="COBYRINATE A,C-DIAMIDE SYNTHASE"/>
    <property type="match status" value="1"/>
</dbReference>
<keyword evidence="5 7" id="KW-0460">Magnesium</keyword>
<dbReference type="Proteomes" id="UP000250369">
    <property type="component" value="Unassembled WGS sequence"/>
</dbReference>
<evidence type="ECO:0000313" key="10">
    <source>
        <dbReference type="EMBL" id="RAV20942.1"/>
    </source>
</evidence>
<evidence type="ECO:0000313" key="11">
    <source>
        <dbReference type="Proteomes" id="UP000250369"/>
    </source>
</evidence>
<dbReference type="Pfam" id="PF01656">
    <property type="entry name" value="CbiA"/>
    <property type="match status" value="1"/>
</dbReference>
<dbReference type="Gene3D" id="3.40.50.880">
    <property type="match status" value="1"/>
</dbReference>
<dbReference type="SUPFAM" id="SSF52317">
    <property type="entry name" value="Class I glutamine amidotransferase-like"/>
    <property type="match status" value="1"/>
</dbReference>
<accession>A0A329MMT9</accession>
<keyword evidence="3 7" id="KW-0547">Nucleotide-binding</keyword>
<dbReference type="InterPro" id="IPR029062">
    <property type="entry name" value="Class_I_gatase-like"/>
</dbReference>
<feature type="domain" description="CobQ/CobB/MinD/ParA nucleotide binding" evidence="8">
    <location>
        <begin position="15"/>
        <end position="201"/>
    </location>
</feature>
<dbReference type="Pfam" id="PF07685">
    <property type="entry name" value="GATase_3"/>
    <property type="match status" value="1"/>
</dbReference>
<dbReference type="InterPro" id="IPR027417">
    <property type="entry name" value="P-loop_NTPase"/>
</dbReference>
<dbReference type="EC" id="6.3.5.11" evidence="7"/>
<feature type="site" description="Increases nucleophilicity of active site Cys" evidence="7">
    <location>
        <position position="452"/>
    </location>
</feature>
<dbReference type="Gene3D" id="3.40.50.300">
    <property type="entry name" value="P-loop containing nucleotide triphosphate hydrolases"/>
    <property type="match status" value="2"/>
</dbReference>
<dbReference type="GO" id="GO:0005524">
    <property type="term" value="F:ATP binding"/>
    <property type="evidence" value="ECO:0007669"/>
    <property type="project" value="UniProtKB-UniRule"/>
</dbReference>
<comment type="pathway">
    <text evidence="7">Cofactor biosynthesis; adenosylcobalamin biosynthesis; cob(II)yrinate a,c-diamide from sirohydrochlorin (anaerobic route): step 10/10.</text>
</comment>
<dbReference type="InterPro" id="IPR002586">
    <property type="entry name" value="CobQ/CobB/MinD/ParA_Nub-bd_dom"/>
</dbReference>
<comment type="miscellaneous">
    <text evidence="7">The a and c carboxylates of cobyrinate are activated for nucleophilic attack via formation of a phosphorylated intermediate by ATP. CbiA catalyzes first the amidation of the c-carboxylate, and then that of the a-carboxylate.</text>
</comment>
<dbReference type="PROSITE" id="PS51274">
    <property type="entry name" value="GATASE_COBBQ"/>
    <property type="match status" value="1"/>
</dbReference>
<evidence type="ECO:0000256" key="5">
    <source>
        <dbReference type="ARBA" id="ARBA00022842"/>
    </source>
</evidence>
<evidence type="ECO:0000259" key="8">
    <source>
        <dbReference type="Pfam" id="PF01656"/>
    </source>
</evidence>
<name>A0A329MMT9_9BACL</name>
<comment type="catalytic activity">
    <reaction evidence="7">
        <text>cob(II)yrinate + 2 L-glutamine + 2 ATP + 2 H2O = cob(II)yrinate a,c diamide + 2 L-glutamate + 2 ADP + 2 phosphate + 2 H(+)</text>
        <dbReference type="Rhea" id="RHEA:26289"/>
        <dbReference type="ChEBI" id="CHEBI:15377"/>
        <dbReference type="ChEBI" id="CHEBI:15378"/>
        <dbReference type="ChEBI" id="CHEBI:29985"/>
        <dbReference type="ChEBI" id="CHEBI:30616"/>
        <dbReference type="ChEBI" id="CHEBI:43474"/>
        <dbReference type="ChEBI" id="CHEBI:58359"/>
        <dbReference type="ChEBI" id="CHEBI:58537"/>
        <dbReference type="ChEBI" id="CHEBI:58894"/>
        <dbReference type="ChEBI" id="CHEBI:456216"/>
        <dbReference type="EC" id="6.3.5.11"/>
    </reaction>
</comment>
<feature type="domain" description="CobB/CobQ-like glutamine amidotransferase" evidence="9">
    <location>
        <begin position="264"/>
        <end position="458"/>
    </location>
</feature>
<comment type="cofactor">
    <cofactor evidence="1 7">
        <name>Mg(2+)</name>
        <dbReference type="ChEBI" id="CHEBI:18420"/>
    </cofactor>
</comment>
<keyword evidence="7" id="KW-0169">Cobalamin biosynthesis</keyword>
<evidence type="ECO:0000256" key="1">
    <source>
        <dbReference type="ARBA" id="ARBA00001946"/>
    </source>
</evidence>
<evidence type="ECO:0000256" key="2">
    <source>
        <dbReference type="ARBA" id="ARBA00022598"/>
    </source>
</evidence>
<gene>
    <name evidence="7" type="primary">cbiA</name>
    <name evidence="10" type="ORF">DQG23_12690</name>
</gene>
<proteinExistence type="inferred from homology"/>
<comment type="function">
    <text evidence="7">Catalyzes the ATP-dependent amidation of the two carboxylate groups at positions a and c of cobyrinate, using either L-glutamine or ammonia as the nitrogen source.</text>
</comment>
<keyword evidence="2 7" id="KW-0436">Ligase</keyword>
<keyword evidence="6 7" id="KW-0315">Glutamine amidotransferase</keyword>
<dbReference type="AlphaFoldDB" id="A0A329MMT9"/>
<protein>
    <recommendedName>
        <fullName evidence="7">Cobyrinate a,c-diamide synthase</fullName>
        <ecNumber evidence="7">6.3.5.11</ecNumber>
    </recommendedName>
    <alternativeName>
        <fullName evidence="7">Cobyrinic acid a,c-diamide synthetase</fullName>
    </alternativeName>
</protein>
<dbReference type="HAMAP" id="MF_00027">
    <property type="entry name" value="CobB_CbiA"/>
    <property type="match status" value="1"/>
</dbReference>
<dbReference type="SUPFAM" id="SSF52540">
    <property type="entry name" value="P-loop containing nucleoside triphosphate hydrolases"/>
    <property type="match status" value="1"/>
</dbReference>
<dbReference type="GO" id="GO:0042242">
    <property type="term" value="F:cobyrinic acid a,c-diamide synthase activity"/>
    <property type="evidence" value="ECO:0007669"/>
    <property type="project" value="UniProtKB-UniRule"/>
</dbReference>
<feature type="active site" description="Nucleophile" evidence="7">
    <location>
        <position position="347"/>
    </location>
</feature>
<dbReference type="InterPro" id="IPR004484">
    <property type="entry name" value="CbiA/CobB_synth"/>
</dbReference>
<comment type="domain">
    <text evidence="7">Comprises of two domains. The C-terminal domain contains the binding site for glutamine and catalyzes the hydrolysis of this substrate to glutamate and ammonia. The N-terminal domain is anticipated to bind ATP and cobyrinate and catalyzes the ultimate synthesis of the diamide product. The ammonia produced via the glutaminase domain is probably translocated to the adjacent domain via a molecular tunnel, where it reacts with an activated intermediate.</text>
</comment>
<dbReference type="CDD" id="cd05388">
    <property type="entry name" value="CobB_N"/>
    <property type="match status" value="1"/>
</dbReference>
<dbReference type="EMBL" id="QMFB01000006">
    <property type="protein sequence ID" value="RAV20942.1"/>
    <property type="molecule type" value="Genomic_DNA"/>
</dbReference>
<evidence type="ECO:0000259" key="9">
    <source>
        <dbReference type="Pfam" id="PF07685"/>
    </source>
</evidence>
<reference evidence="10 11" key="1">
    <citation type="journal article" date="2009" name="Int. J. Syst. Evol. Microbiol.">
        <title>Paenibacillus contaminans sp. nov., isolated from a contaminated laboratory plate.</title>
        <authorList>
            <person name="Chou J.H."/>
            <person name="Lee J.H."/>
            <person name="Lin M.C."/>
            <person name="Chang P.S."/>
            <person name="Arun A.B."/>
            <person name="Young C.C."/>
            <person name="Chen W.M."/>
        </authorList>
    </citation>
    <scope>NUCLEOTIDE SEQUENCE [LARGE SCALE GENOMIC DNA]</scope>
    <source>
        <strain evidence="10 11">CKOBP-6</strain>
    </source>
</reference>
<organism evidence="10 11">
    <name type="scientific">Paenibacillus contaminans</name>
    <dbReference type="NCBI Taxonomy" id="450362"/>
    <lineage>
        <taxon>Bacteria</taxon>
        <taxon>Bacillati</taxon>
        <taxon>Bacillota</taxon>
        <taxon>Bacilli</taxon>
        <taxon>Bacillales</taxon>
        <taxon>Paenibacillaceae</taxon>
        <taxon>Paenibacillus</taxon>
    </lineage>
</organism>
<sequence>MTEQAKGEKRMQRRIIIAGTGSGAGKTTVTLGLMAAMKERGLTVQGFKVGPDYIDPAYHTAVTGRTSRNLDSWMMPHETVKDIFKSASKDADISIIEGVMGLFDGKNHLTNEGSAAEIAMLLDCPVLLVVNCQSMGRSAAAVVKGFMHFSEDVRIAGVIANKVGSESHYRIVKEAIEQECGVPVCGYLKREDDLEIPERHLGLLPSVERGGLQPLFETLGERIAASFHLDAILTCAECDDISCMMESESRLSVFASRGSAKPVRIAVARDAAFNFYYPENFELLQACGAELDFFSPLAGEAVPERADGLYIGGGFPEEFAETLAVNEAVKASIRRFIESGRTALAECGGFMYLTEAIVDTAGRRYPMVGIVPGEVTMQSKLAALGYREIKGMEGNELLGMQMTAKGHEFHYSTFRPGTAGAEKLPPAYLTKGMKGSKEEGVLFRGLVAGYTHIHFASAPEAAERFVDRCRITF</sequence>
<keyword evidence="11" id="KW-1185">Reference proteome</keyword>
<dbReference type="PANTHER" id="PTHR43873:SF1">
    <property type="entry name" value="COBYRINATE A,C-DIAMIDE SYNTHASE"/>
    <property type="match status" value="1"/>
</dbReference>
<evidence type="ECO:0000256" key="4">
    <source>
        <dbReference type="ARBA" id="ARBA00022840"/>
    </source>
</evidence>